<dbReference type="NCBIfam" id="NF040571">
    <property type="entry name" value="peroxidase_FMP"/>
    <property type="match status" value="1"/>
</dbReference>
<evidence type="ECO:0000313" key="2">
    <source>
        <dbReference type="Proteomes" id="UP001606134"/>
    </source>
</evidence>
<gene>
    <name evidence="1" type="ORF">ACG04R_05975</name>
</gene>
<dbReference type="InterPro" id="IPR047975">
    <property type="entry name" value="Heme_bind_FMP"/>
</dbReference>
<evidence type="ECO:0000313" key="1">
    <source>
        <dbReference type="EMBL" id="MFG6486212.1"/>
    </source>
</evidence>
<comment type="caution">
    <text evidence="1">The sequence shown here is derived from an EMBL/GenBank/DDBJ whole genome shotgun (WGS) entry which is preliminary data.</text>
</comment>
<dbReference type="Proteomes" id="UP001606134">
    <property type="component" value="Unassembled WGS sequence"/>
</dbReference>
<accession>A0ABW7H8G6</accession>
<keyword evidence="1" id="KW-0575">Peroxidase</keyword>
<dbReference type="GO" id="GO:0004601">
    <property type="term" value="F:peroxidase activity"/>
    <property type="evidence" value="ECO:0007669"/>
    <property type="project" value="UniProtKB-KW"/>
</dbReference>
<reference evidence="1 2" key="1">
    <citation type="submission" date="2024-08" db="EMBL/GenBank/DDBJ databases">
        <authorList>
            <person name="Lu H."/>
        </authorList>
    </citation>
    <scope>NUCLEOTIDE SEQUENCE [LARGE SCALE GENOMIC DNA]</scope>
    <source>
        <strain evidence="1 2">BYS78W</strain>
    </source>
</reference>
<name>A0ABW7H8G6_9BURK</name>
<keyword evidence="1" id="KW-0560">Oxidoreductase</keyword>
<dbReference type="EMBL" id="JBIGIC010000002">
    <property type="protein sequence ID" value="MFG6486212.1"/>
    <property type="molecule type" value="Genomic_DNA"/>
</dbReference>
<organism evidence="1 2">
    <name type="scientific">Pelomonas candidula</name>
    <dbReference type="NCBI Taxonomy" id="3299025"/>
    <lineage>
        <taxon>Bacteria</taxon>
        <taxon>Pseudomonadati</taxon>
        <taxon>Pseudomonadota</taxon>
        <taxon>Betaproteobacteria</taxon>
        <taxon>Burkholderiales</taxon>
        <taxon>Sphaerotilaceae</taxon>
        <taxon>Roseateles</taxon>
    </lineage>
</organism>
<dbReference type="RefSeq" id="WP_394407197.1">
    <property type="nucleotide sequence ID" value="NZ_JBIGIC010000002.1"/>
</dbReference>
<protein>
    <submittedName>
        <fullName evidence="1">Peroxidase, FMP-type</fullName>
    </submittedName>
</protein>
<dbReference type="NCBIfam" id="NF040572">
    <property type="entry name" value="heme_bind_FMP"/>
    <property type="match status" value="1"/>
</dbReference>
<keyword evidence="2" id="KW-1185">Reference proteome</keyword>
<proteinExistence type="predicted"/>
<sequence>MTIPTTPQPPYPTYTPAVLAQPADYGVLKQLEGTWVNYNPDNSSTGWGLHTTCMPSPGTNSETIFGIFHFLCEDYTEELTFNLVDGGVRNRGGANEQFVGAVLYNQSIQRVSDGAGIHREDGMYLWCNQMYNHPADEQSVLEDNGYPGIGIGAGANGPNFVPPYSIARSGTIPHGSSIMLTGGFQVAQGKPQFPSGTAAWQTPFLSISPSMGSAGATPSDPLNLDEPAPAWAHDKSLPVTDPDGNRTYTQRIVADSHYPYSVRPDLRLRDAIKDQEITGYTLIELSSQHDGGPQGGILNIPFVKRFANVTEVNFSMWIETVIEDGQEILQLQYRQIVVFEFMFGSDGGTTRWPHIQINTLRKKPSDGLNIQAPKAFSFKKS</sequence>